<dbReference type="STRING" id="1871336.BBG48_04475"/>
<keyword evidence="2" id="KW-0472">Membrane</keyword>
<evidence type="ECO:0000313" key="3">
    <source>
        <dbReference type="EMBL" id="RDY20857.1"/>
    </source>
</evidence>
<protein>
    <submittedName>
        <fullName evidence="3">YvrJ family protein</fullName>
    </submittedName>
</protein>
<comment type="caution">
    <text evidence="3">The sequence shown here is derived from an EMBL/GenBank/DDBJ whole genome shotgun (WGS) entry which is preliminary data.</text>
</comment>
<keyword evidence="1" id="KW-0175">Coiled coil</keyword>
<feature type="coiled-coil region" evidence="1">
    <location>
        <begin position="24"/>
        <end position="51"/>
    </location>
</feature>
<gene>
    <name evidence="3" type="ORF">BBG48_007680</name>
</gene>
<keyword evidence="4" id="KW-1185">Reference proteome</keyword>
<accession>A0A371IK42</accession>
<dbReference type="Pfam" id="PF12841">
    <property type="entry name" value="YvrJ"/>
    <property type="match status" value="1"/>
</dbReference>
<keyword evidence="2" id="KW-1133">Transmembrane helix</keyword>
<organism evidence="3 4">
    <name type="scientific">Criibacterium bergeronii</name>
    <dbReference type="NCBI Taxonomy" id="1871336"/>
    <lineage>
        <taxon>Bacteria</taxon>
        <taxon>Bacillati</taxon>
        <taxon>Bacillota</taxon>
        <taxon>Clostridia</taxon>
        <taxon>Peptostreptococcales</taxon>
        <taxon>Filifactoraceae</taxon>
        <taxon>Criibacterium</taxon>
    </lineage>
</organism>
<dbReference type="EMBL" id="MBEW02000018">
    <property type="protein sequence ID" value="RDY20857.1"/>
    <property type="molecule type" value="Genomic_DNA"/>
</dbReference>
<feature type="transmembrane region" description="Helical" evidence="2">
    <location>
        <begin position="6"/>
        <end position="25"/>
    </location>
</feature>
<name>A0A371IK42_9FIRM</name>
<evidence type="ECO:0000313" key="4">
    <source>
        <dbReference type="Proteomes" id="UP000093352"/>
    </source>
</evidence>
<reference evidence="3 4" key="1">
    <citation type="journal article" date="2016" name="Genome Announc.">
        <title>Draft Genome Sequence of Criibacterium bergeronii gen. nov., sp. nov., Strain CCRI-22567T, Isolated from a Vaginal Sample from a Woman with Bacterial Vaginosis.</title>
        <authorList>
            <person name="Maheux A.F."/>
            <person name="Berube E."/>
            <person name="Boudreau D.K."/>
            <person name="Raymond F."/>
            <person name="Corbeil J."/>
            <person name="Roy P.H."/>
            <person name="Boissinot M."/>
            <person name="Omar R.F."/>
        </authorList>
    </citation>
    <scope>NUCLEOTIDE SEQUENCE [LARGE SCALE GENOMIC DNA]</scope>
    <source>
        <strain evidence="3 4">CCRI-22567</strain>
    </source>
</reference>
<dbReference type="Proteomes" id="UP000093352">
    <property type="component" value="Unassembled WGS sequence"/>
</dbReference>
<sequence>MQYSDVVALVGNVGFPIAVTVYVLTRLEAKMENLNQSITELAHAIKEQRAD</sequence>
<evidence type="ECO:0000256" key="1">
    <source>
        <dbReference type="SAM" id="Coils"/>
    </source>
</evidence>
<proteinExistence type="predicted"/>
<dbReference type="AlphaFoldDB" id="A0A371IK42"/>
<dbReference type="RefSeq" id="WP_068913876.1">
    <property type="nucleotide sequence ID" value="NZ_MBEW02000018.1"/>
</dbReference>
<keyword evidence="2" id="KW-0812">Transmembrane</keyword>
<dbReference type="InterPro" id="IPR024419">
    <property type="entry name" value="YvrJ"/>
</dbReference>
<evidence type="ECO:0000256" key="2">
    <source>
        <dbReference type="SAM" id="Phobius"/>
    </source>
</evidence>